<gene>
    <name evidence="2" type="ORF">AVDCRST_MAG40-1853</name>
</gene>
<accession>A0A6J4LDJ4</accession>
<feature type="non-terminal residue" evidence="2">
    <location>
        <position position="31"/>
    </location>
</feature>
<feature type="compositionally biased region" description="Low complexity" evidence="1">
    <location>
        <begin position="11"/>
        <end position="25"/>
    </location>
</feature>
<reference evidence="2" key="1">
    <citation type="submission" date="2020-02" db="EMBL/GenBank/DDBJ databases">
        <authorList>
            <person name="Meier V. D."/>
        </authorList>
    </citation>
    <scope>NUCLEOTIDE SEQUENCE</scope>
    <source>
        <strain evidence="2">AVDCRST_MAG40</strain>
    </source>
</reference>
<dbReference type="EMBL" id="CADCTX010000577">
    <property type="protein sequence ID" value="CAA9329778.1"/>
    <property type="molecule type" value="Genomic_DNA"/>
</dbReference>
<feature type="non-terminal residue" evidence="2">
    <location>
        <position position="1"/>
    </location>
</feature>
<name>A0A6J4LDJ4_9BACT</name>
<sequence>GQGRCRSCGTASRASPGSSSASGDASRARAR</sequence>
<evidence type="ECO:0000313" key="2">
    <source>
        <dbReference type="EMBL" id="CAA9329778.1"/>
    </source>
</evidence>
<protein>
    <submittedName>
        <fullName evidence="2">Uncharacterized protein</fullName>
    </submittedName>
</protein>
<dbReference type="AlphaFoldDB" id="A0A6J4LDJ4"/>
<proteinExistence type="predicted"/>
<feature type="region of interest" description="Disordered" evidence="1">
    <location>
        <begin position="1"/>
        <end position="31"/>
    </location>
</feature>
<organism evidence="2">
    <name type="scientific">uncultured Gemmatimonadaceae bacterium</name>
    <dbReference type="NCBI Taxonomy" id="246130"/>
    <lineage>
        <taxon>Bacteria</taxon>
        <taxon>Pseudomonadati</taxon>
        <taxon>Gemmatimonadota</taxon>
        <taxon>Gemmatimonadia</taxon>
        <taxon>Gemmatimonadales</taxon>
        <taxon>Gemmatimonadaceae</taxon>
        <taxon>environmental samples</taxon>
    </lineage>
</organism>
<evidence type="ECO:0000256" key="1">
    <source>
        <dbReference type="SAM" id="MobiDB-lite"/>
    </source>
</evidence>